<comment type="caution">
    <text evidence="5">The sequence shown here is derived from an EMBL/GenBank/DDBJ whole genome shotgun (WGS) entry which is preliminary data.</text>
</comment>
<evidence type="ECO:0000259" key="3">
    <source>
        <dbReference type="Pfam" id="PF09323"/>
    </source>
</evidence>
<dbReference type="NCBIfam" id="TIGR03943">
    <property type="entry name" value="TIGR03943 family putative permease subunit"/>
    <property type="match status" value="1"/>
</dbReference>
<dbReference type="PANTHER" id="PTHR40047:SF1">
    <property type="entry name" value="UPF0703 PROTEIN YCGQ"/>
    <property type="match status" value="1"/>
</dbReference>
<evidence type="ECO:0000256" key="1">
    <source>
        <dbReference type="SAM" id="MobiDB-lite"/>
    </source>
</evidence>
<dbReference type="RefSeq" id="WP_184663451.1">
    <property type="nucleotide sequence ID" value="NZ_JACHHB010000004.1"/>
</dbReference>
<evidence type="ECO:0000313" key="6">
    <source>
        <dbReference type="Proteomes" id="UP000551878"/>
    </source>
</evidence>
<dbReference type="PANTHER" id="PTHR40047">
    <property type="entry name" value="UPF0703 PROTEIN YCGQ"/>
    <property type="match status" value="1"/>
</dbReference>
<feature type="domain" description="DUF1980" evidence="4">
    <location>
        <begin position="199"/>
        <end position="336"/>
    </location>
</feature>
<feature type="compositionally biased region" description="Acidic residues" evidence="1">
    <location>
        <begin position="141"/>
        <end position="154"/>
    </location>
</feature>
<accession>A0A840QNQ3</accession>
<dbReference type="EMBL" id="JACHHB010000004">
    <property type="protein sequence ID" value="MBB5172999.1"/>
    <property type="molecule type" value="Genomic_DNA"/>
</dbReference>
<keyword evidence="2" id="KW-1133">Transmembrane helix</keyword>
<feature type="region of interest" description="Disordered" evidence="1">
    <location>
        <begin position="131"/>
        <end position="156"/>
    </location>
</feature>
<dbReference type="InterPro" id="IPR048493">
    <property type="entry name" value="DUF1980_N"/>
</dbReference>
<keyword evidence="6" id="KW-1185">Reference proteome</keyword>
<dbReference type="Pfam" id="PF21537">
    <property type="entry name" value="DUF1980_C"/>
    <property type="match status" value="1"/>
</dbReference>
<dbReference type="Pfam" id="PF09323">
    <property type="entry name" value="DUF1980"/>
    <property type="match status" value="1"/>
</dbReference>
<feature type="domain" description="DUF1980" evidence="3">
    <location>
        <begin position="12"/>
        <end position="123"/>
    </location>
</feature>
<feature type="transmembrane region" description="Helical" evidence="2">
    <location>
        <begin position="12"/>
        <end position="29"/>
    </location>
</feature>
<organism evidence="5 6">
    <name type="scientific">Texcoconibacillus texcoconensis</name>
    <dbReference type="NCBI Taxonomy" id="1095777"/>
    <lineage>
        <taxon>Bacteria</taxon>
        <taxon>Bacillati</taxon>
        <taxon>Bacillota</taxon>
        <taxon>Bacilli</taxon>
        <taxon>Bacillales</taxon>
        <taxon>Bacillaceae</taxon>
        <taxon>Texcoconibacillus</taxon>
    </lineage>
</organism>
<reference evidence="5 6" key="1">
    <citation type="submission" date="2020-08" db="EMBL/GenBank/DDBJ databases">
        <title>Genomic Encyclopedia of Type Strains, Phase IV (KMG-IV): sequencing the most valuable type-strain genomes for metagenomic binning, comparative biology and taxonomic classification.</title>
        <authorList>
            <person name="Goeker M."/>
        </authorList>
    </citation>
    <scope>NUCLEOTIDE SEQUENCE [LARGE SCALE GENOMIC DNA]</scope>
    <source>
        <strain evidence="5 6">DSM 24696</strain>
    </source>
</reference>
<sequence>MKRYDHRFHAYIQGIILLGFALLILGFIITDNIRYYIAPDMMPFIYFALVMFFILGIMQIFRSTQKDDAHEGTSCDCSADHEMKGPPFVKVLIYSIFILPILFGFVLPDQALDSSVAANRGIQFGSGILNEDSSEKASAETAEEESVTEEDDDNDLSRAEAYLEDPDGYLESIKQPPNTDEYPSEDEVDEHYTVEDIYAEQDDIDDHYEEVAQEMLDQESIFVTEENYLDIMSVLDLRLDSFVGQEIEIIGFTYREPDFLENQLVVARFSMTCCTADAAVYGTLVESDEAIHFDDDTWIHVHGTIEAGEYDGMPMPVLTDATINQVEEPDTPYVYPSFSPF</sequence>
<feature type="transmembrane region" description="Helical" evidence="2">
    <location>
        <begin position="41"/>
        <end position="61"/>
    </location>
</feature>
<evidence type="ECO:0000256" key="2">
    <source>
        <dbReference type="SAM" id="Phobius"/>
    </source>
</evidence>
<feature type="transmembrane region" description="Helical" evidence="2">
    <location>
        <begin position="88"/>
        <end position="107"/>
    </location>
</feature>
<dbReference type="InterPro" id="IPR048447">
    <property type="entry name" value="DUF1980_C"/>
</dbReference>
<dbReference type="Proteomes" id="UP000551878">
    <property type="component" value="Unassembled WGS sequence"/>
</dbReference>
<dbReference type="InterPro" id="IPR015402">
    <property type="entry name" value="DUF1980"/>
</dbReference>
<name>A0A840QNQ3_9BACI</name>
<evidence type="ECO:0000313" key="5">
    <source>
        <dbReference type="EMBL" id="MBB5172999.1"/>
    </source>
</evidence>
<keyword evidence="2" id="KW-0812">Transmembrane</keyword>
<proteinExistence type="predicted"/>
<dbReference type="InterPro" id="IPR052955">
    <property type="entry name" value="UPF0703_membrane_permease"/>
</dbReference>
<gene>
    <name evidence="5" type="ORF">HNQ41_001162</name>
</gene>
<dbReference type="AlphaFoldDB" id="A0A840QNQ3"/>
<keyword evidence="2" id="KW-0472">Membrane</keyword>
<evidence type="ECO:0000259" key="4">
    <source>
        <dbReference type="Pfam" id="PF21537"/>
    </source>
</evidence>
<protein>
    <submittedName>
        <fullName evidence="5">Putative membrane protein</fullName>
    </submittedName>
</protein>